<dbReference type="GO" id="GO:0003723">
    <property type="term" value="F:RNA binding"/>
    <property type="evidence" value="ECO:0007669"/>
    <property type="project" value="UniProtKB-UniRule"/>
</dbReference>
<sequence>MTVAASSATNLKLDIPPFTAEGDGLQDQNCAGMTCQSVGGLGCQQLDPTSVLSPRVSRLSHFSSGRSRQSEFGRSISDCLTCNSDPMQSSPMHEKYATSAFGSPMCLSPSMDAQIQLPSTLSPTLSPLSAPAASMSGAHSHAAPCSSAAPQAVQPLQHQGASGLPKLMIFNLNPLLARQHLEAAFSKFGPLHSLVPLRASKTSLAACVLFQQAKDAGTAMATLQGVQVPLLSLPGKPLSVQVHMPKTQATSTSAPTSATSLLSSVKAAASASATDYLAAARSMLTGTPAAAVHLLQHQPPAAGLAVRTAPRTTVRETTQQVRAPHMLQRSTSVGMAAHGYGQGPMRGQQRPAPSFRWPQWPAPSAPRMPSSNGAATAAVAPAFRRQLSAPMQTVQEHPGRAWGGPQPQQLQQPMWPQHPQPATTQLLLDAGACLSKLADDPASAAATSLHALHELLASGDPVLMQLAPEQPGMAGPIVVGAVVEDPLRHHQVALLAASMRLTLEGLHRQGISLPM</sequence>
<dbReference type="InterPro" id="IPR000504">
    <property type="entry name" value="RRM_dom"/>
</dbReference>
<feature type="compositionally biased region" description="Low complexity" evidence="2">
    <location>
        <begin position="405"/>
        <end position="419"/>
    </location>
</feature>
<dbReference type="SUPFAM" id="SSF54928">
    <property type="entry name" value="RNA-binding domain, RBD"/>
    <property type="match status" value="1"/>
</dbReference>
<organism evidence="4">
    <name type="scientific">Chlamydomonas leiostraca</name>
    <dbReference type="NCBI Taxonomy" id="1034604"/>
    <lineage>
        <taxon>Eukaryota</taxon>
        <taxon>Viridiplantae</taxon>
        <taxon>Chlorophyta</taxon>
        <taxon>core chlorophytes</taxon>
        <taxon>Chlorophyceae</taxon>
        <taxon>CS clade</taxon>
        <taxon>Chlamydomonadales</taxon>
        <taxon>Chlamydomonadaceae</taxon>
        <taxon>Chlamydomonas</taxon>
    </lineage>
</organism>
<dbReference type="Gene3D" id="3.30.70.330">
    <property type="match status" value="1"/>
</dbReference>
<keyword evidence="1" id="KW-0694">RNA-binding</keyword>
<proteinExistence type="predicted"/>
<evidence type="ECO:0000313" key="4">
    <source>
        <dbReference type="EMBL" id="CAD8675751.1"/>
    </source>
</evidence>
<evidence type="ECO:0000256" key="1">
    <source>
        <dbReference type="PROSITE-ProRule" id="PRU00176"/>
    </source>
</evidence>
<dbReference type="EMBL" id="HBFB01012511">
    <property type="protein sequence ID" value="CAD8675751.1"/>
    <property type="molecule type" value="Transcribed_RNA"/>
</dbReference>
<reference evidence="4" key="1">
    <citation type="submission" date="2021-01" db="EMBL/GenBank/DDBJ databases">
        <authorList>
            <person name="Corre E."/>
            <person name="Pelletier E."/>
            <person name="Niang G."/>
            <person name="Scheremetjew M."/>
            <person name="Finn R."/>
            <person name="Kale V."/>
            <person name="Holt S."/>
            <person name="Cochrane G."/>
            <person name="Meng A."/>
            <person name="Brown T."/>
            <person name="Cohen L."/>
        </authorList>
    </citation>
    <scope>NUCLEOTIDE SEQUENCE</scope>
    <source>
        <strain evidence="4">SAG 11-49</strain>
    </source>
</reference>
<feature type="region of interest" description="Disordered" evidence="2">
    <location>
        <begin position="396"/>
        <end position="419"/>
    </location>
</feature>
<dbReference type="PROSITE" id="PS50102">
    <property type="entry name" value="RRM"/>
    <property type="match status" value="1"/>
</dbReference>
<evidence type="ECO:0000256" key="2">
    <source>
        <dbReference type="SAM" id="MobiDB-lite"/>
    </source>
</evidence>
<gene>
    <name evidence="4" type="ORF">CLEI1391_LOCUS7068</name>
</gene>
<evidence type="ECO:0000259" key="3">
    <source>
        <dbReference type="PROSITE" id="PS50102"/>
    </source>
</evidence>
<accession>A0A7S0WP50</accession>
<feature type="domain" description="RRM" evidence="3">
    <location>
        <begin position="165"/>
        <end position="245"/>
    </location>
</feature>
<protein>
    <recommendedName>
        <fullName evidence="3">RRM domain-containing protein</fullName>
    </recommendedName>
</protein>
<name>A0A7S0WP50_9CHLO</name>
<dbReference type="CDD" id="cd00590">
    <property type="entry name" value="RRM_SF"/>
    <property type="match status" value="1"/>
</dbReference>
<dbReference type="InterPro" id="IPR012677">
    <property type="entry name" value="Nucleotide-bd_a/b_plait_sf"/>
</dbReference>
<dbReference type="AlphaFoldDB" id="A0A7S0WP50"/>
<dbReference type="InterPro" id="IPR035979">
    <property type="entry name" value="RBD_domain_sf"/>
</dbReference>